<evidence type="ECO:0000256" key="3">
    <source>
        <dbReference type="ARBA" id="ARBA00022737"/>
    </source>
</evidence>
<dbReference type="GO" id="GO:0007219">
    <property type="term" value="P:Notch signaling pathway"/>
    <property type="evidence" value="ECO:0007669"/>
    <property type="project" value="TreeGrafter"/>
</dbReference>
<name>J9AN73_WUCBA</name>
<feature type="disulfide bond" evidence="6">
    <location>
        <begin position="42"/>
        <end position="51"/>
    </location>
</feature>
<keyword evidence="4 6" id="KW-1015">Disulfide bond</keyword>
<dbReference type="PROSITE" id="PS50026">
    <property type="entry name" value="EGF_3"/>
    <property type="match status" value="2"/>
</dbReference>
<dbReference type="Pfam" id="PF00008">
    <property type="entry name" value="EGF"/>
    <property type="match status" value="1"/>
</dbReference>
<dbReference type="SUPFAM" id="SSF57196">
    <property type="entry name" value="EGF/Laminin"/>
    <property type="match status" value="2"/>
</dbReference>
<dbReference type="PROSITE" id="PS01186">
    <property type="entry name" value="EGF_2"/>
    <property type="match status" value="1"/>
</dbReference>
<dbReference type="InterPro" id="IPR018097">
    <property type="entry name" value="EGF_Ca-bd_CS"/>
</dbReference>
<dbReference type="PANTHER" id="PTHR12916">
    <property type="entry name" value="CYTOCHROME C OXIDASE POLYPEPTIDE VIC-2"/>
    <property type="match status" value="1"/>
</dbReference>
<dbReference type="InterPro" id="IPR000742">
    <property type="entry name" value="EGF"/>
</dbReference>
<dbReference type="PROSITE" id="PS00010">
    <property type="entry name" value="ASX_HYDROXYL"/>
    <property type="match status" value="1"/>
</dbReference>
<feature type="non-terminal residue" evidence="8">
    <location>
        <position position="144"/>
    </location>
</feature>
<feature type="disulfide bond" evidence="6">
    <location>
        <begin position="80"/>
        <end position="89"/>
    </location>
</feature>
<reference evidence="9" key="1">
    <citation type="submission" date="2012-08" db="EMBL/GenBank/DDBJ databases">
        <title>The Genome Sequence of Wuchereria bancrofti.</title>
        <authorList>
            <person name="Nutman T.B."/>
            <person name="Fink D.L."/>
            <person name="Russ C."/>
            <person name="Young S."/>
            <person name="Zeng Q."/>
            <person name="Koehrsen M."/>
            <person name="Alvarado L."/>
            <person name="Berlin A."/>
            <person name="Chapman S.B."/>
            <person name="Chen Z."/>
            <person name="Freedman E."/>
            <person name="Gellesch M."/>
            <person name="Goldberg J."/>
            <person name="Griggs A."/>
            <person name="Gujja S."/>
            <person name="Heilman E.R."/>
            <person name="Heiman D."/>
            <person name="Hepburn T."/>
            <person name="Howarth C."/>
            <person name="Jen D."/>
            <person name="Larson L."/>
            <person name="Lewis B."/>
            <person name="Mehta T."/>
            <person name="Park D."/>
            <person name="Pearson M."/>
            <person name="Roberts A."/>
            <person name="Saif S."/>
            <person name="Shea T."/>
            <person name="Shenoy N."/>
            <person name="Sisk P."/>
            <person name="Stolte C."/>
            <person name="Sykes S."/>
            <person name="Walk T."/>
            <person name="White J."/>
            <person name="Yandava C."/>
            <person name="Haas B."/>
            <person name="Henn M.R."/>
            <person name="Nusbaum C."/>
            <person name="Birren B."/>
        </authorList>
    </citation>
    <scope>NUCLEOTIDE SEQUENCE [LARGE SCALE GENOMIC DNA]</scope>
    <source>
        <strain evidence="9">NA</strain>
    </source>
</reference>
<keyword evidence="2" id="KW-0732">Signal</keyword>
<dbReference type="AlphaFoldDB" id="J9AN73"/>
<evidence type="ECO:0000259" key="7">
    <source>
        <dbReference type="PROSITE" id="PS50026"/>
    </source>
</evidence>
<accession>J9AN73</accession>
<dbReference type="FunFam" id="2.10.25.10:FF:000122">
    <property type="entry name" value="Protein crumbs homolog 2"/>
    <property type="match status" value="1"/>
</dbReference>
<sequence>MINFTDFIGAGCQYELDACQEGVCQNDAICQLLEGGNYRCICEPGFTGQNCETNINDCSPSPCPLAATCIDQVGGFFCQCPFNMTGLNCDKVIDEDYDFHFYDPILPAAAALSVPFKFTSSAFTISLWVKFDVPLTRGTVLTLY</sequence>
<dbReference type="PROSITE" id="PS01187">
    <property type="entry name" value="EGF_CA"/>
    <property type="match status" value="1"/>
</dbReference>
<evidence type="ECO:0000256" key="2">
    <source>
        <dbReference type="ARBA" id="ARBA00022729"/>
    </source>
</evidence>
<feature type="domain" description="EGF-like" evidence="7">
    <location>
        <begin position="54"/>
        <end position="90"/>
    </location>
</feature>
<dbReference type="Gene3D" id="2.10.25.10">
    <property type="entry name" value="Laminin"/>
    <property type="match status" value="2"/>
</dbReference>
<dbReference type="InterPro" id="IPR013032">
    <property type="entry name" value="EGF-like_CS"/>
</dbReference>
<evidence type="ECO:0000256" key="5">
    <source>
        <dbReference type="ARBA" id="ARBA00023180"/>
    </source>
</evidence>
<dbReference type="PANTHER" id="PTHR12916:SF4">
    <property type="entry name" value="UNINFLATABLE, ISOFORM C"/>
    <property type="match status" value="1"/>
</dbReference>
<dbReference type="InterPro" id="IPR001881">
    <property type="entry name" value="EGF-like_Ca-bd_dom"/>
</dbReference>
<dbReference type="GO" id="GO:0005112">
    <property type="term" value="F:Notch binding"/>
    <property type="evidence" value="ECO:0007669"/>
    <property type="project" value="TreeGrafter"/>
</dbReference>
<evidence type="ECO:0000313" key="8">
    <source>
        <dbReference type="EMBL" id="EJW75735.1"/>
    </source>
</evidence>
<evidence type="ECO:0000313" key="9">
    <source>
        <dbReference type="Proteomes" id="UP000004810"/>
    </source>
</evidence>
<evidence type="ECO:0000256" key="6">
    <source>
        <dbReference type="PROSITE-ProRule" id="PRU00076"/>
    </source>
</evidence>
<dbReference type="SMART" id="SM00181">
    <property type="entry name" value="EGF"/>
    <property type="match status" value="2"/>
</dbReference>
<proteinExistence type="predicted"/>
<dbReference type="EMBL" id="ADBV01010131">
    <property type="protein sequence ID" value="EJW75735.1"/>
    <property type="molecule type" value="Genomic_DNA"/>
</dbReference>
<gene>
    <name evidence="8" type="ORF">WUBG_13357</name>
</gene>
<comment type="caution">
    <text evidence="6">Lacks conserved residue(s) required for the propagation of feature annotation.</text>
</comment>
<dbReference type="Pfam" id="PF12661">
    <property type="entry name" value="hEGF"/>
    <property type="match status" value="1"/>
</dbReference>
<keyword evidence="1 6" id="KW-0245">EGF-like domain</keyword>
<dbReference type="SMART" id="SM00179">
    <property type="entry name" value="EGF_CA"/>
    <property type="match status" value="2"/>
</dbReference>
<feature type="domain" description="EGF-like" evidence="7">
    <location>
        <begin position="15"/>
        <end position="52"/>
    </location>
</feature>
<evidence type="ECO:0000256" key="1">
    <source>
        <dbReference type="ARBA" id="ARBA00022536"/>
    </source>
</evidence>
<dbReference type="GO" id="GO:0005509">
    <property type="term" value="F:calcium ion binding"/>
    <property type="evidence" value="ECO:0007669"/>
    <property type="project" value="InterPro"/>
</dbReference>
<evidence type="ECO:0000256" key="4">
    <source>
        <dbReference type="ARBA" id="ARBA00023157"/>
    </source>
</evidence>
<organism evidence="8 9">
    <name type="scientific">Wuchereria bancrofti</name>
    <dbReference type="NCBI Taxonomy" id="6293"/>
    <lineage>
        <taxon>Eukaryota</taxon>
        <taxon>Metazoa</taxon>
        <taxon>Ecdysozoa</taxon>
        <taxon>Nematoda</taxon>
        <taxon>Chromadorea</taxon>
        <taxon>Rhabditida</taxon>
        <taxon>Spirurina</taxon>
        <taxon>Spiruromorpha</taxon>
        <taxon>Filarioidea</taxon>
        <taxon>Onchocercidae</taxon>
        <taxon>Wuchereria</taxon>
    </lineage>
</organism>
<dbReference type="InterPro" id="IPR000152">
    <property type="entry name" value="EGF-type_Asp/Asn_hydroxyl_site"/>
</dbReference>
<keyword evidence="3" id="KW-0677">Repeat</keyword>
<dbReference type="FunFam" id="2.10.25.10:FF:000173">
    <property type="entry name" value="Neurogenic locus notch protein 2"/>
    <property type="match status" value="1"/>
</dbReference>
<keyword evidence="5" id="KW-0325">Glycoprotein</keyword>
<dbReference type="Proteomes" id="UP000004810">
    <property type="component" value="Unassembled WGS sequence"/>
</dbReference>
<protein>
    <recommendedName>
        <fullName evidence="7">EGF-like domain-containing protein</fullName>
    </recommendedName>
</protein>
<dbReference type="PROSITE" id="PS00022">
    <property type="entry name" value="EGF_1"/>
    <property type="match status" value="2"/>
</dbReference>
<comment type="caution">
    <text evidence="8">The sequence shown here is derived from an EMBL/GenBank/DDBJ whole genome shotgun (WGS) entry which is preliminary data.</text>
</comment>
<dbReference type="CDD" id="cd00054">
    <property type="entry name" value="EGF_CA"/>
    <property type="match status" value="2"/>
</dbReference>